<proteinExistence type="predicted"/>
<dbReference type="AlphaFoldDB" id="A0A0F9LNU8"/>
<dbReference type="InterPro" id="IPR032369">
    <property type="entry name" value="DUF4872"/>
</dbReference>
<dbReference type="Pfam" id="PF14399">
    <property type="entry name" value="BtrH_N"/>
    <property type="match status" value="1"/>
</dbReference>
<comment type="caution">
    <text evidence="3">The sequence shown here is derived from an EMBL/GenBank/DDBJ whole genome shotgun (WGS) entry which is preliminary data.</text>
</comment>
<accession>A0A0F9LNU8</accession>
<protein>
    <recommendedName>
        <fullName evidence="4">Butirosin biosynthesis protein H N-terminal domain-containing protein</fullName>
    </recommendedName>
</protein>
<evidence type="ECO:0008006" key="4">
    <source>
        <dbReference type="Google" id="ProtNLM"/>
    </source>
</evidence>
<gene>
    <name evidence="3" type="ORF">LCGC14_1485530</name>
</gene>
<reference evidence="3" key="1">
    <citation type="journal article" date="2015" name="Nature">
        <title>Complex archaea that bridge the gap between prokaryotes and eukaryotes.</title>
        <authorList>
            <person name="Spang A."/>
            <person name="Saw J.H."/>
            <person name="Jorgensen S.L."/>
            <person name="Zaremba-Niedzwiedzka K."/>
            <person name="Martijn J."/>
            <person name="Lind A.E."/>
            <person name="van Eijk R."/>
            <person name="Schleper C."/>
            <person name="Guy L."/>
            <person name="Ettema T.J."/>
        </authorList>
    </citation>
    <scope>NUCLEOTIDE SEQUENCE</scope>
</reference>
<evidence type="ECO:0000313" key="3">
    <source>
        <dbReference type="EMBL" id="KKM66010.1"/>
    </source>
</evidence>
<dbReference type="Pfam" id="PF16169">
    <property type="entry name" value="DUF4872"/>
    <property type="match status" value="1"/>
</dbReference>
<name>A0A0F9LNU8_9ZZZZ</name>
<dbReference type="EMBL" id="LAZR01010618">
    <property type="protein sequence ID" value="KKM66010.1"/>
    <property type="molecule type" value="Genomic_DNA"/>
</dbReference>
<dbReference type="InterPro" id="IPR026935">
    <property type="entry name" value="BtrH_N"/>
</dbReference>
<evidence type="ECO:0000259" key="1">
    <source>
        <dbReference type="Pfam" id="PF14399"/>
    </source>
</evidence>
<feature type="domain" description="DUF4872" evidence="2">
    <location>
        <begin position="182"/>
        <end position="372"/>
    </location>
</feature>
<evidence type="ECO:0000259" key="2">
    <source>
        <dbReference type="Pfam" id="PF16169"/>
    </source>
</evidence>
<sequence>MVQKKKVADFLHRISYHCESSALRDLFEFYDFPMSEAMIFGLDATMGFGFFDTTDKVSFIPESEIPFFLGGKHGTIEPNSLACRLLGITLRKQSFTNADKGWEESKKLINQDIPLILRIDMGYLPYYDFQDDYHFGGHTITLAGYDEEKDIVYVGDTIYVGFQEVAMETLKKGRNSTYGPSFMHPKNTQFSMQRRPDGKHPPLAAGVKLAIQKVVNNILRPSTSNIGIKGLKRFANSVKGWGDKINDLIVKPSSERNASPELIFDLIYGNIETWGTGGAIFRNLYVEFLEELQKHPELKTGPRAWNNDEFKLLEEAIPFIKESALNWTLIAEILKSAADEYKNDCINHVNFQELSKIAFKIVFSEEAGFKKLSKLKI</sequence>
<organism evidence="3">
    <name type="scientific">marine sediment metagenome</name>
    <dbReference type="NCBI Taxonomy" id="412755"/>
    <lineage>
        <taxon>unclassified sequences</taxon>
        <taxon>metagenomes</taxon>
        <taxon>ecological metagenomes</taxon>
    </lineage>
</organism>
<feature type="domain" description="Butirosin biosynthesis protein H N-terminal" evidence="1">
    <location>
        <begin position="17"/>
        <end position="157"/>
    </location>
</feature>